<feature type="repeat" description="PPR" evidence="2">
    <location>
        <begin position="198"/>
        <end position="232"/>
    </location>
</feature>
<dbReference type="Pfam" id="PF12854">
    <property type="entry name" value="PPR_1"/>
    <property type="match status" value="1"/>
</dbReference>
<feature type="repeat" description="PPR" evidence="2">
    <location>
        <begin position="355"/>
        <end position="389"/>
    </location>
</feature>
<evidence type="ECO:0000313" key="5">
    <source>
        <dbReference type="EMBL" id="RWR90382.1"/>
    </source>
</evidence>
<accession>A0A443PI13</accession>
<protein>
    <submittedName>
        <fullName evidence="5">Pentatricopeptide repeat-containing protein</fullName>
    </submittedName>
</protein>
<dbReference type="GO" id="GO:0048316">
    <property type="term" value="P:seed development"/>
    <property type="evidence" value="ECO:0007669"/>
    <property type="project" value="UniProtKB-ARBA"/>
</dbReference>
<reference evidence="5 6" key="1">
    <citation type="journal article" date="2019" name="Nat. Plants">
        <title>Stout camphor tree genome fills gaps in understanding of flowering plant genome evolution.</title>
        <authorList>
            <person name="Chaw S.M."/>
            <person name="Liu Y.C."/>
            <person name="Wu Y.W."/>
            <person name="Wang H.Y."/>
            <person name="Lin C.I."/>
            <person name="Wu C.S."/>
            <person name="Ke H.M."/>
            <person name="Chang L.Y."/>
            <person name="Hsu C.Y."/>
            <person name="Yang H.T."/>
            <person name="Sudianto E."/>
            <person name="Hsu M.H."/>
            <person name="Wu K.P."/>
            <person name="Wang L.N."/>
            <person name="Leebens-Mack J.H."/>
            <person name="Tsai I.J."/>
        </authorList>
    </citation>
    <scope>NUCLEOTIDE SEQUENCE [LARGE SCALE GENOMIC DNA]</scope>
    <source>
        <strain evidence="6">cv. Chaw 1501</strain>
        <tissue evidence="5">Young leaves</tissue>
    </source>
</reference>
<dbReference type="FunFam" id="1.25.40.10:FF:000922">
    <property type="entry name" value="Pentatricopeptide repeat-containing protein"/>
    <property type="match status" value="1"/>
</dbReference>
<feature type="coiled-coil region" evidence="3">
    <location>
        <begin position="512"/>
        <end position="558"/>
    </location>
</feature>
<evidence type="ECO:0000256" key="1">
    <source>
        <dbReference type="ARBA" id="ARBA00022737"/>
    </source>
</evidence>
<dbReference type="Pfam" id="PF13041">
    <property type="entry name" value="PPR_2"/>
    <property type="match status" value="2"/>
</dbReference>
<keyword evidence="6" id="KW-1185">Reference proteome</keyword>
<feature type="compositionally biased region" description="Basic residues" evidence="4">
    <location>
        <begin position="616"/>
        <end position="626"/>
    </location>
</feature>
<keyword evidence="1" id="KW-0677">Repeat</keyword>
<dbReference type="PANTHER" id="PTHR47937">
    <property type="entry name" value="PLASTID TRANSCRIPTIONALLY ACTIVE CHROMOSOME 2-LIKE PROTEIN"/>
    <property type="match status" value="1"/>
</dbReference>
<dbReference type="Pfam" id="PF01535">
    <property type="entry name" value="PPR"/>
    <property type="match status" value="5"/>
</dbReference>
<comment type="caution">
    <text evidence="5">The sequence shown here is derived from an EMBL/GenBank/DDBJ whole genome shotgun (WGS) entry which is preliminary data.</text>
</comment>
<sequence>MALSKPFFFHLKTHLKPYHHAPRPPFLSLRLLSFATPEEAAAERRRRKRRMRIEPPLNSLRPSSPRPQQPISPPQNPNAPKLPDTVAALAGNRLTLHNNILTLIRENDLDEASLLVRHSIYSNCRPTVFTCNAVLAALLRQSRYSDLLSLHRFITQASVSPNVITYNLLIQAYCDCRKTDLALDHYKQLLNSAPFNPSPTTYRSLARGLVDNGRLDRALSLNEDMIARGLAPDPIVYFHLMSGAVKSDQPDKALELYSDLKEKSGGSVLDGVVYGPLINGFFKKGMEKEALDCYNELISGIGSSGSDISGGIRIGAVGYNSVLDALSKNGKFDIAMELFDRMMQEHNPPRRLSVNLGSFNVMVDMLCGDKRFDEAVEVFRKMSEKKCFPDTLSCNNLIDQLCKNGMVAAAEEIYHEMGEKAVSADEFTYVLLLDACFEENRVDDAAAYFTKMVEAGLRPNVVVYNKVIGGLVKAGKLDEAKGFFRPDGREGAEARCLFTSEMREYVADALRKEGREEELTRLFEEKEREKEEKAAALAKEAEAAALAKEAEAAALAKQAEAIGATDVAVEAVMVNGDVASTAKEEDGENPSVEAEAVATSADVVDGSSNTDGLVGRRSKTWRRGSS</sequence>
<dbReference type="InterPro" id="IPR002885">
    <property type="entry name" value="PPR_rpt"/>
</dbReference>
<evidence type="ECO:0000256" key="2">
    <source>
        <dbReference type="PROSITE-ProRule" id="PRU00708"/>
    </source>
</evidence>
<dbReference type="EMBL" id="QPKB01000008">
    <property type="protein sequence ID" value="RWR90382.1"/>
    <property type="molecule type" value="Genomic_DNA"/>
</dbReference>
<dbReference type="InterPro" id="IPR052308">
    <property type="entry name" value="PPR_domain-containing"/>
</dbReference>
<gene>
    <name evidence="5" type="ORF">CKAN_01947400</name>
</gene>
<dbReference type="Gene3D" id="1.25.40.10">
    <property type="entry name" value="Tetratricopeptide repeat domain"/>
    <property type="match status" value="4"/>
</dbReference>
<dbReference type="PROSITE" id="PS51375">
    <property type="entry name" value="PPR"/>
    <property type="match status" value="7"/>
</dbReference>
<dbReference type="NCBIfam" id="TIGR00756">
    <property type="entry name" value="PPR"/>
    <property type="match status" value="7"/>
</dbReference>
<feature type="compositionally biased region" description="Pro residues" evidence="4">
    <location>
        <begin position="64"/>
        <end position="77"/>
    </location>
</feature>
<dbReference type="InterPro" id="IPR011990">
    <property type="entry name" value="TPR-like_helical_dom_sf"/>
</dbReference>
<dbReference type="OrthoDB" id="185373at2759"/>
<feature type="region of interest" description="Disordered" evidence="4">
    <location>
        <begin position="42"/>
        <end position="83"/>
    </location>
</feature>
<dbReference type="STRING" id="337451.A0A443PI13"/>
<feature type="region of interest" description="Disordered" evidence="4">
    <location>
        <begin position="579"/>
        <end position="626"/>
    </location>
</feature>
<evidence type="ECO:0000256" key="4">
    <source>
        <dbReference type="SAM" id="MobiDB-lite"/>
    </source>
</evidence>
<feature type="repeat" description="PPR" evidence="2">
    <location>
        <begin position="162"/>
        <end position="192"/>
    </location>
</feature>
<dbReference type="SUPFAM" id="SSF48452">
    <property type="entry name" value="TPR-like"/>
    <property type="match status" value="2"/>
</dbReference>
<dbReference type="PANTHER" id="PTHR47937:SF5">
    <property type="entry name" value="PENTATRICOPEPTIDE REPEAT-CONTAINING PROTEIN"/>
    <property type="match status" value="1"/>
</dbReference>
<evidence type="ECO:0000256" key="3">
    <source>
        <dbReference type="SAM" id="Coils"/>
    </source>
</evidence>
<feature type="repeat" description="PPR" evidence="2">
    <location>
        <begin position="425"/>
        <end position="459"/>
    </location>
</feature>
<proteinExistence type="predicted"/>
<keyword evidence="3" id="KW-0175">Coiled coil</keyword>
<evidence type="ECO:0000313" key="6">
    <source>
        <dbReference type="Proteomes" id="UP000283530"/>
    </source>
</evidence>
<name>A0A443PI13_9MAGN</name>
<feature type="repeat" description="PPR" evidence="2">
    <location>
        <begin position="390"/>
        <end position="424"/>
    </location>
</feature>
<feature type="repeat" description="PPR" evidence="2">
    <location>
        <begin position="315"/>
        <end position="349"/>
    </location>
</feature>
<feature type="repeat" description="PPR" evidence="2">
    <location>
        <begin position="460"/>
        <end position="494"/>
    </location>
</feature>
<dbReference type="AlphaFoldDB" id="A0A443PI13"/>
<dbReference type="Proteomes" id="UP000283530">
    <property type="component" value="Unassembled WGS sequence"/>
</dbReference>
<organism evidence="5 6">
    <name type="scientific">Cinnamomum micranthum f. kanehirae</name>
    <dbReference type="NCBI Taxonomy" id="337451"/>
    <lineage>
        <taxon>Eukaryota</taxon>
        <taxon>Viridiplantae</taxon>
        <taxon>Streptophyta</taxon>
        <taxon>Embryophyta</taxon>
        <taxon>Tracheophyta</taxon>
        <taxon>Spermatophyta</taxon>
        <taxon>Magnoliopsida</taxon>
        <taxon>Magnoliidae</taxon>
        <taxon>Laurales</taxon>
        <taxon>Lauraceae</taxon>
        <taxon>Cinnamomum</taxon>
    </lineage>
</organism>